<comment type="caution">
    <text evidence="1">The sequence shown here is derived from an EMBL/GenBank/DDBJ whole genome shotgun (WGS) entry which is preliminary data.</text>
</comment>
<keyword evidence="2" id="KW-1185">Reference proteome</keyword>
<protein>
    <submittedName>
        <fullName evidence="1">Uncharacterized protein</fullName>
    </submittedName>
</protein>
<dbReference type="Proteomes" id="UP000238479">
    <property type="component" value="Chromosome 1"/>
</dbReference>
<dbReference type="AlphaFoldDB" id="A0A2P6SJ30"/>
<name>A0A2P6SJ30_ROSCH</name>
<proteinExistence type="predicted"/>
<accession>A0A2P6SJ30</accession>
<dbReference type="Gramene" id="PRQ58666">
    <property type="protein sequence ID" value="PRQ58666"/>
    <property type="gene ID" value="RchiOBHm_Chr1g0361801"/>
</dbReference>
<evidence type="ECO:0000313" key="2">
    <source>
        <dbReference type="Proteomes" id="UP000238479"/>
    </source>
</evidence>
<evidence type="ECO:0000313" key="1">
    <source>
        <dbReference type="EMBL" id="PRQ58666.1"/>
    </source>
</evidence>
<sequence>MFDMPLLSLITVITCTRYFTQNSITVILYALVFRSHPIHGLDCEVLLFV</sequence>
<gene>
    <name evidence="1" type="ORF">RchiOBHm_Chr1g0361801</name>
</gene>
<reference evidence="1 2" key="1">
    <citation type="journal article" date="2018" name="Nat. Genet.">
        <title>The Rosa genome provides new insights in the design of modern roses.</title>
        <authorList>
            <person name="Bendahmane M."/>
        </authorList>
    </citation>
    <scope>NUCLEOTIDE SEQUENCE [LARGE SCALE GENOMIC DNA]</scope>
    <source>
        <strain evidence="2">cv. Old Blush</strain>
    </source>
</reference>
<dbReference type="EMBL" id="PDCK01000039">
    <property type="protein sequence ID" value="PRQ58666.1"/>
    <property type="molecule type" value="Genomic_DNA"/>
</dbReference>
<organism evidence="1 2">
    <name type="scientific">Rosa chinensis</name>
    <name type="common">China rose</name>
    <dbReference type="NCBI Taxonomy" id="74649"/>
    <lineage>
        <taxon>Eukaryota</taxon>
        <taxon>Viridiplantae</taxon>
        <taxon>Streptophyta</taxon>
        <taxon>Embryophyta</taxon>
        <taxon>Tracheophyta</taxon>
        <taxon>Spermatophyta</taxon>
        <taxon>Magnoliopsida</taxon>
        <taxon>eudicotyledons</taxon>
        <taxon>Gunneridae</taxon>
        <taxon>Pentapetalae</taxon>
        <taxon>rosids</taxon>
        <taxon>fabids</taxon>
        <taxon>Rosales</taxon>
        <taxon>Rosaceae</taxon>
        <taxon>Rosoideae</taxon>
        <taxon>Rosoideae incertae sedis</taxon>
        <taxon>Rosa</taxon>
    </lineage>
</organism>